<accession>A0A7S4S9Z9</accession>
<evidence type="ECO:0000259" key="5">
    <source>
        <dbReference type="PROSITE" id="PS51366"/>
    </source>
</evidence>
<evidence type="ECO:0000256" key="1">
    <source>
        <dbReference type="ARBA" id="ARBA00005775"/>
    </source>
</evidence>
<dbReference type="Gene3D" id="1.25.40.180">
    <property type="match status" value="2"/>
</dbReference>
<feature type="compositionally biased region" description="Low complexity" evidence="4">
    <location>
        <begin position="718"/>
        <end position="736"/>
    </location>
</feature>
<dbReference type="InterPro" id="IPR003890">
    <property type="entry name" value="MIF4G-like_typ-3"/>
</dbReference>
<feature type="domain" description="MI" evidence="5">
    <location>
        <begin position="753"/>
        <end position="882"/>
    </location>
</feature>
<feature type="compositionally biased region" description="Low complexity" evidence="4">
    <location>
        <begin position="662"/>
        <end position="681"/>
    </location>
</feature>
<dbReference type="AlphaFoldDB" id="A0A7S4S9Z9"/>
<dbReference type="PANTHER" id="PTHR23253:SF9">
    <property type="entry name" value="EUKARYOTIC TRANSLATION INITIATION FACTOR 4 GAMMA 2"/>
    <property type="match status" value="1"/>
</dbReference>
<name>A0A7S4S9Z9_9STRA</name>
<feature type="region of interest" description="Disordered" evidence="4">
    <location>
        <begin position="590"/>
        <end position="752"/>
    </location>
</feature>
<keyword evidence="2" id="KW-0396">Initiation factor</keyword>
<proteinExistence type="inferred from homology"/>
<dbReference type="InterPro" id="IPR003891">
    <property type="entry name" value="Initiation_fac_eIF4g_MI"/>
</dbReference>
<comment type="similarity">
    <text evidence="1">Belongs to the eukaryotic initiation factor 4G family.</text>
</comment>
<dbReference type="SUPFAM" id="SSF48371">
    <property type="entry name" value="ARM repeat"/>
    <property type="match status" value="2"/>
</dbReference>
<feature type="compositionally biased region" description="Low complexity" evidence="4">
    <location>
        <begin position="601"/>
        <end position="613"/>
    </location>
</feature>
<evidence type="ECO:0000256" key="3">
    <source>
        <dbReference type="ARBA" id="ARBA00022917"/>
    </source>
</evidence>
<dbReference type="Pfam" id="PF02847">
    <property type="entry name" value="MA3"/>
    <property type="match status" value="1"/>
</dbReference>
<feature type="region of interest" description="Disordered" evidence="4">
    <location>
        <begin position="1"/>
        <end position="196"/>
    </location>
</feature>
<feature type="region of interest" description="Disordered" evidence="4">
    <location>
        <begin position="470"/>
        <end position="493"/>
    </location>
</feature>
<dbReference type="EMBL" id="HBNS01040903">
    <property type="protein sequence ID" value="CAE4639319.1"/>
    <property type="molecule type" value="Transcribed_RNA"/>
</dbReference>
<evidence type="ECO:0000313" key="6">
    <source>
        <dbReference type="EMBL" id="CAE4639319.1"/>
    </source>
</evidence>
<feature type="region of interest" description="Disordered" evidence="4">
    <location>
        <begin position="247"/>
        <end position="266"/>
    </location>
</feature>
<dbReference type="PANTHER" id="PTHR23253">
    <property type="entry name" value="EUKARYOTIC TRANSLATION INITIATION FACTOR 4 GAMMA"/>
    <property type="match status" value="1"/>
</dbReference>
<feature type="compositionally biased region" description="Low complexity" evidence="4">
    <location>
        <begin position="33"/>
        <end position="67"/>
    </location>
</feature>
<organism evidence="6">
    <name type="scientific">Ditylum brightwellii</name>
    <dbReference type="NCBI Taxonomy" id="49249"/>
    <lineage>
        <taxon>Eukaryota</taxon>
        <taxon>Sar</taxon>
        <taxon>Stramenopiles</taxon>
        <taxon>Ochrophyta</taxon>
        <taxon>Bacillariophyta</taxon>
        <taxon>Mediophyceae</taxon>
        <taxon>Lithodesmiophycidae</taxon>
        <taxon>Lithodesmiales</taxon>
        <taxon>Lithodesmiaceae</taxon>
        <taxon>Ditylum</taxon>
    </lineage>
</organism>
<feature type="compositionally biased region" description="Polar residues" evidence="4">
    <location>
        <begin position="614"/>
        <end position="624"/>
    </location>
</feature>
<sequence length="936" mass="101084">MAGGNAKDNKLQPSAKAFVPGQASSPNAASGLKASAKAWKPPASGEGAPAAAKPSAAAPAVASAWGKKPSNAIRSAPPPSGQSAPSRPQQAQRGNSRGGSNADSNGWKRQPNKSDKGGKWARGAARPDGNQKGDGQSNRRQRSDASSSNKGGGSRGQNQSGNRNDGGDDGGWARGKSLPVELLKPGEGTTDENKKVQRITAQDLLSMRLSFVSHPLCWGQDENEPGPPEAARWDSETRITEITAATQAPRMSGDVSQQNRKKGKRVVETAPPLEECKPLEVNDDTRWKANVFDKEKKTEEDEQSDALVLKKAFVILNKLSLTKFDKLSDDFINTGIGRNEECLQGAISLIVGKAQDEPHFSAMYAALCLKLARTPFDGIEEPSKSSSKKGKKFKKMLLSRCQEEFEQDTATKVQKATEGIDDDEEKEYEANKVKKHYLGHMRFIGELYKGDLISIKIMLLCLPALLEGETTPQKPKEEGDDQKDDEENEDEVDEEKVECFAKLMTVIGQSLEAQSDAMRSVGKVDASEKLNDCWNTVEVMAGKKKQTKKGPKVSNRIKFMLLDLIEMREKGWVTRRKEETAKTLAQIHKEVAKEERAAKRSSSSNSLRSMSSSGNIRRQGSSGSLRDMGKPQVDSDGFVSVKKGGMGRSMSMNDFKKSGLPDGSNFRRGSSSFGRDSSGGSKKNLQRSTSSGGAFAAFNEPAEYSSGNRRKSDKRDSSNSMTRNSSFSVPEDAPATAPAPAPAPTKTYLSPDECGEKAKNILKEYFVGGDTDDAVLSFDELIGAGKDDGSVARGAKVVENGCLLVLEMKAEDVEKFLTIAVRCIKESKIEGKAITTGLNDPLEFLSDIAIDAPLAGTHLQNIVAEFIKAGAISFDFLLNTPDYFRTDGNAAQFGVNVLKKIGGDALESESNIDVIAKLMTDEDKEQFPTAKELIAA</sequence>
<dbReference type="SMART" id="SM00544">
    <property type="entry name" value="MA3"/>
    <property type="match status" value="1"/>
</dbReference>
<feature type="compositionally biased region" description="Polar residues" evidence="4">
    <location>
        <begin position="94"/>
        <end position="104"/>
    </location>
</feature>
<dbReference type="Pfam" id="PF02854">
    <property type="entry name" value="MIF4G"/>
    <property type="match status" value="1"/>
</dbReference>
<evidence type="ECO:0000256" key="4">
    <source>
        <dbReference type="SAM" id="MobiDB-lite"/>
    </source>
</evidence>
<keyword evidence="3" id="KW-0648">Protein biosynthesis</keyword>
<evidence type="ECO:0000256" key="2">
    <source>
        <dbReference type="ARBA" id="ARBA00022540"/>
    </source>
</evidence>
<feature type="compositionally biased region" description="Low complexity" evidence="4">
    <location>
        <begin position="81"/>
        <end position="93"/>
    </location>
</feature>
<dbReference type="GO" id="GO:0003729">
    <property type="term" value="F:mRNA binding"/>
    <property type="evidence" value="ECO:0007669"/>
    <property type="project" value="TreeGrafter"/>
</dbReference>
<dbReference type="SMART" id="SM00543">
    <property type="entry name" value="MIF4G"/>
    <property type="match status" value="1"/>
</dbReference>
<gene>
    <name evidence="6" type="ORF">DBRI00130_LOCUS31838</name>
</gene>
<reference evidence="6" key="1">
    <citation type="submission" date="2021-01" db="EMBL/GenBank/DDBJ databases">
        <authorList>
            <person name="Corre E."/>
            <person name="Pelletier E."/>
            <person name="Niang G."/>
            <person name="Scheremetjew M."/>
            <person name="Finn R."/>
            <person name="Kale V."/>
            <person name="Holt S."/>
            <person name="Cochrane G."/>
            <person name="Meng A."/>
            <person name="Brown T."/>
            <person name="Cohen L."/>
        </authorList>
    </citation>
    <scope>NUCLEOTIDE SEQUENCE</scope>
    <source>
        <strain evidence="6">GSO104</strain>
    </source>
</reference>
<dbReference type="GO" id="GO:0003743">
    <property type="term" value="F:translation initiation factor activity"/>
    <property type="evidence" value="ECO:0007669"/>
    <property type="project" value="UniProtKB-KW"/>
</dbReference>
<dbReference type="GO" id="GO:0016281">
    <property type="term" value="C:eukaryotic translation initiation factor 4F complex"/>
    <property type="evidence" value="ECO:0007669"/>
    <property type="project" value="TreeGrafter"/>
</dbReference>
<dbReference type="InterPro" id="IPR016024">
    <property type="entry name" value="ARM-type_fold"/>
</dbReference>
<feature type="compositionally biased region" description="Acidic residues" evidence="4">
    <location>
        <begin position="478"/>
        <end position="493"/>
    </location>
</feature>
<protein>
    <recommendedName>
        <fullName evidence="5">MI domain-containing protein</fullName>
    </recommendedName>
</protein>
<dbReference type="PROSITE" id="PS51366">
    <property type="entry name" value="MI"/>
    <property type="match status" value="1"/>
</dbReference>